<proteinExistence type="predicted"/>
<dbReference type="Pfam" id="PF09844">
    <property type="entry name" value="DUF2071"/>
    <property type="match status" value="1"/>
</dbReference>
<name>A0A2X4VZW1_LEDLE</name>
<accession>A0A2X4VZW1</accession>
<evidence type="ECO:0000313" key="1">
    <source>
        <dbReference type="EMBL" id="SQI53358.1"/>
    </source>
</evidence>
<keyword evidence="2" id="KW-1185">Reference proteome</keyword>
<sequence length="247" mass="29500">MHKEFYETEQRPFPLPHKPWVMTQTWNNLLFSHWPVPSVLIKDLVPSSLEVDLYNETAWIGIIPFYVNHMRFRGLPNIPYLHSYLELNVRTYVTYKGIPGVYFFSLDANKWMNVIGAKIGALLPYRYATMDMKVEDHTVHFHSERKYSTNPKIILNLTYRPTSDVYLPNFDSLEYWLFERYCFFTAKGKHLYRGDIHHDRWRVSDAEISLYANSMAPFLPEHYIESQPLVHYSTKKQVFAWPLKKLR</sequence>
<gene>
    <name evidence="1" type="ORF">NCTC4824_00840</name>
</gene>
<protein>
    <submittedName>
        <fullName evidence="1">YqjF</fullName>
    </submittedName>
</protein>
<dbReference type="PANTHER" id="PTHR39186:SF1">
    <property type="entry name" value="DUF2071 DOMAIN-CONTAINING PROTEIN"/>
    <property type="match status" value="1"/>
</dbReference>
<evidence type="ECO:0000313" key="2">
    <source>
        <dbReference type="Proteomes" id="UP000249134"/>
    </source>
</evidence>
<dbReference type="EMBL" id="LS483476">
    <property type="protein sequence ID" value="SQI53358.1"/>
    <property type="molecule type" value="Genomic_DNA"/>
</dbReference>
<dbReference type="InterPro" id="IPR023375">
    <property type="entry name" value="ADC_dom_sf"/>
</dbReference>
<dbReference type="InterPro" id="IPR018644">
    <property type="entry name" value="DUF2071"/>
</dbReference>
<dbReference type="Proteomes" id="UP000249134">
    <property type="component" value="Chromosome 1"/>
</dbReference>
<dbReference type="AlphaFoldDB" id="A0A2X4VZW1"/>
<dbReference type="Gene3D" id="2.40.400.10">
    <property type="entry name" value="Acetoacetate decarboxylase-like"/>
    <property type="match status" value="1"/>
</dbReference>
<dbReference type="PANTHER" id="PTHR39186">
    <property type="entry name" value="DUF2071 FAMILY PROTEIN"/>
    <property type="match status" value="1"/>
</dbReference>
<dbReference type="SUPFAM" id="SSF160104">
    <property type="entry name" value="Acetoacetate decarboxylase-like"/>
    <property type="match status" value="1"/>
</dbReference>
<dbReference type="RefSeq" id="WP_066145007.1">
    <property type="nucleotide sequence ID" value="NZ_CBCSGM010000007.1"/>
</dbReference>
<dbReference type="KEGG" id="blen:NCTC4824_00840"/>
<organism evidence="1 2">
    <name type="scientific">Lederbergia lenta</name>
    <name type="common">Bacillus lentus</name>
    <dbReference type="NCBI Taxonomy" id="1467"/>
    <lineage>
        <taxon>Bacteria</taxon>
        <taxon>Bacillati</taxon>
        <taxon>Bacillota</taxon>
        <taxon>Bacilli</taxon>
        <taxon>Bacillales</taxon>
        <taxon>Bacillaceae</taxon>
        <taxon>Lederbergia</taxon>
    </lineage>
</organism>
<reference evidence="1 2" key="1">
    <citation type="submission" date="2018-06" db="EMBL/GenBank/DDBJ databases">
        <authorList>
            <consortium name="Pathogen Informatics"/>
            <person name="Doyle S."/>
        </authorList>
    </citation>
    <scope>NUCLEOTIDE SEQUENCE [LARGE SCALE GENOMIC DNA]</scope>
    <source>
        <strain evidence="1 2">NCTC4824</strain>
    </source>
</reference>